<dbReference type="Pfam" id="PF08583">
    <property type="entry name" value="Cmc1"/>
    <property type="match status" value="1"/>
</dbReference>
<sequence length="104" mass="11705">MGKDLKSEMTNPFYQKQNNAIHALTRAEEEGCFKELKATALKKCDDVIQDFVQCSKDHTVTVIFSCRGKSRVMNKCLNSYTTQEELDKLKLTKIAAKANAQNSA</sequence>
<dbReference type="InterPro" id="IPR013892">
    <property type="entry name" value="Cyt_c_biogenesis_Cmc1-like"/>
</dbReference>
<dbReference type="GO" id="GO:0005743">
    <property type="term" value="C:mitochondrial inner membrane"/>
    <property type="evidence" value="ECO:0007669"/>
    <property type="project" value="UniProtKB-SubCell"/>
</dbReference>
<keyword evidence="5" id="KW-1185">Reference proteome</keyword>
<dbReference type="PANTHER" id="PTHR22977:SF5">
    <property type="entry name" value="COX ASSEMBLY MITOCHONDRIAL PROTEIN HOMOLOG"/>
    <property type="match status" value="1"/>
</dbReference>
<keyword evidence="3" id="KW-0496">Mitochondrion</keyword>
<accession>A0A433DF55</accession>
<evidence type="ECO:0000313" key="4">
    <source>
        <dbReference type="EMBL" id="RUP49429.1"/>
    </source>
</evidence>
<protein>
    <recommendedName>
        <fullName evidence="3">COX assembly mitochondrial protein</fullName>
    </recommendedName>
</protein>
<dbReference type="OrthoDB" id="6224010at2759"/>
<evidence type="ECO:0000256" key="1">
    <source>
        <dbReference type="ARBA" id="ARBA00007347"/>
    </source>
</evidence>
<name>A0A433DF55_9FUNG</name>
<evidence type="ECO:0000313" key="5">
    <source>
        <dbReference type="Proteomes" id="UP000268093"/>
    </source>
</evidence>
<proteinExistence type="inferred from homology"/>
<dbReference type="Proteomes" id="UP000268093">
    <property type="component" value="Unassembled WGS sequence"/>
</dbReference>
<dbReference type="EMBL" id="RBNI01002313">
    <property type="protein sequence ID" value="RUP49429.1"/>
    <property type="molecule type" value="Genomic_DNA"/>
</dbReference>
<comment type="subcellular location">
    <subcellularLocation>
        <location evidence="3">Mitochondrion inner membrane</location>
    </subcellularLocation>
</comment>
<comment type="caution">
    <text evidence="4">The sequence shown here is derived from an EMBL/GenBank/DDBJ whole genome shotgun (WGS) entry which is preliminary data.</text>
</comment>
<comment type="function">
    <text evidence="3">Required for mitochondrial cytochrome c oxidase (COX) assembly and respiration.</text>
</comment>
<organism evidence="4 5">
    <name type="scientific">Jimgerdemannia flammicorona</name>
    <dbReference type="NCBI Taxonomy" id="994334"/>
    <lineage>
        <taxon>Eukaryota</taxon>
        <taxon>Fungi</taxon>
        <taxon>Fungi incertae sedis</taxon>
        <taxon>Mucoromycota</taxon>
        <taxon>Mucoromycotina</taxon>
        <taxon>Endogonomycetes</taxon>
        <taxon>Endogonales</taxon>
        <taxon>Endogonaceae</taxon>
        <taxon>Jimgerdemannia</taxon>
    </lineage>
</organism>
<evidence type="ECO:0000256" key="2">
    <source>
        <dbReference type="ARBA" id="ARBA00023157"/>
    </source>
</evidence>
<keyword evidence="2" id="KW-1015">Disulfide bond</keyword>
<comment type="similarity">
    <text evidence="1 3">Belongs to the CMC family.</text>
</comment>
<keyword evidence="3" id="KW-0472">Membrane</keyword>
<dbReference type="PANTHER" id="PTHR22977">
    <property type="entry name" value="COX ASSEMBLY MITOCHONDRIAL PROTEIN"/>
    <property type="match status" value="1"/>
</dbReference>
<reference evidence="4 5" key="1">
    <citation type="journal article" date="2018" name="New Phytol.">
        <title>Phylogenomics of Endogonaceae and evolution of mycorrhizas within Mucoromycota.</title>
        <authorList>
            <person name="Chang Y."/>
            <person name="Desiro A."/>
            <person name="Na H."/>
            <person name="Sandor L."/>
            <person name="Lipzen A."/>
            <person name="Clum A."/>
            <person name="Barry K."/>
            <person name="Grigoriev I.V."/>
            <person name="Martin F.M."/>
            <person name="Stajich J.E."/>
            <person name="Smith M.E."/>
            <person name="Bonito G."/>
            <person name="Spatafora J.W."/>
        </authorList>
    </citation>
    <scope>NUCLEOTIDE SEQUENCE [LARGE SCALE GENOMIC DNA]</scope>
    <source>
        <strain evidence="4 5">GMNB39</strain>
    </source>
</reference>
<gene>
    <name evidence="4" type="ORF">BC936DRAFT_142547</name>
</gene>
<dbReference type="AlphaFoldDB" id="A0A433DF55"/>
<keyword evidence="3" id="KW-0999">Mitochondrion inner membrane</keyword>
<evidence type="ECO:0000256" key="3">
    <source>
        <dbReference type="RuleBase" id="RU364104"/>
    </source>
</evidence>
<keyword evidence="3" id="KW-0143">Chaperone</keyword>